<protein>
    <recommendedName>
        <fullName evidence="6">Sugar phosphate transporter domain-containing protein</fullName>
    </recommendedName>
</protein>
<dbReference type="InterPro" id="IPR004853">
    <property type="entry name" value="Sugar_P_trans_dom"/>
</dbReference>
<dbReference type="Pfam" id="PF03151">
    <property type="entry name" value="TPT"/>
    <property type="match status" value="1"/>
</dbReference>
<dbReference type="PaxDb" id="55529-EKX52120"/>
<feature type="domain" description="Sugar phosphate transporter" evidence="6">
    <location>
        <begin position="8"/>
        <end position="236"/>
    </location>
</feature>
<dbReference type="AlphaFoldDB" id="L1JV83"/>
<gene>
    <name evidence="7" type="ORF">GUITHDRAFT_47684</name>
</gene>
<accession>L1JV83</accession>
<keyword evidence="3 5" id="KW-1133">Transmembrane helix</keyword>
<comment type="subcellular location">
    <subcellularLocation>
        <location evidence="1">Membrane</location>
        <topology evidence="1">Multi-pass membrane protein</topology>
    </subcellularLocation>
</comment>
<dbReference type="Proteomes" id="UP000011087">
    <property type="component" value="Unassembled WGS sequence"/>
</dbReference>
<dbReference type="HOGENOM" id="CLU_044894_1_1_1"/>
<dbReference type="KEGG" id="gtt:GUITHDRAFT_47684"/>
<feature type="transmembrane region" description="Helical" evidence="5">
    <location>
        <begin position="97"/>
        <end position="115"/>
    </location>
</feature>
<feature type="transmembrane region" description="Helical" evidence="5">
    <location>
        <begin position="166"/>
        <end position="186"/>
    </location>
</feature>
<evidence type="ECO:0000256" key="3">
    <source>
        <dbReference type="ARBA" id="ARBA00022989"/>
    </source>
</evidence>
<organism evidence="7">
    <name type="scientific">Guillardia theta (strain CCMP2712)</name>
    <name type="common">Cryptophyte</name>
    <dbReference type="NCBI Taxonomy" id="905079"/>
    <lineage>
        <taxon>Eukaryota</taxon>
        <taxon>Cryptophyceae</taxon>
        <taxon>Pyrenomonadales</taxon>
        <taxon>Geminigeraceae</taxon>
        <taxon>Guillardia</taxon>
    </lineage>
</organism>
<feature type="non-terminal residue" evidence="7">
    <location>
        <position position="236"/>
    </location>
</feature>
<evidence type="ECO:0000256" key="1">
    <source>
        <dbReference type="ARBA" id="ARBA00004141"/>
    </source>
</evidence>
<dbReference type="GO" id="GO:0016020">
    <property type="term" value="C:membrane"/>
    <property type="evidence" value="ECO:0007669"/>
    <property type="project" value="UniProtKB-SubCell"/>
</dbReference>
<dbReference type="GeneID" id="17308813"/>
<feature type="transmembrane region" description="Helical" evidence="5">
    <location>
        <begin position="44"/>
        <end position="66"/>
    </location>
</feature>
<dbReference type="EMBL" id="JH992973">
    <property type="protein sequence ID" value="EKX52120.1"/>
    <property type="molecule type" value="Genomic_DNA"/>
</dbReference>
<evidence type="ECO:0000256" key="2">
    <source>
        <dbReference type="ARBA" id="ARBA00022692"/>
    </source>
</evidence>
<reference evidence="8" key="3">
    <citation type="submission" date="2015-06" db="UniProtKB">
        <authorList>
            <consortium name="EnsemblProtists"/>
        </authorList>
    </citation>
    <scope>IDENTIFICATION</scope>
</reference>
<dbReference type="OrthoDB" id="5547497at2759"/>
<reference evidence="7 9" key="1">
    <citation type="journal article" date="2012" name="Nature">
        <title>Algal genomes reveal evolutionary mosaicism and the fate of nucleomorphs.</title>
        <authorList>
            <consortium name="DOE Joint Genome Institute"/>
            <person name="Curtis B.A."/>
            <person name="Tanifuji G."/>
            <person name="Burki F."/>
            <person name="Gruber A."/>
            <person name="Irimia M."/>
            <person name="Maruyama S."/>
            <person name="Arias M.C."/>
            <person name="Ball S.G."/>
            <person name="Gile G.H."/>
            <person name="Hirakawa Y."/>
            <person name="Hopkins J.F."/>
            <person name="Kuo A."/>
            <person name="Rensing S.A."/>
            <person name="Schmutz J."/>
            <person name="Symeonidi A."/>
            <person name="Elias M."/>
            <person name="Eveleigh R.J."/>
            <person name="Herman E.K."/>
            <person name="Klute M.J."/>
            <person name="Nakayama T."/>
            <person name="Obornik M."/>
            <person name="Reyes-Prieto A."/>
            <person name="Armbrust E.V."/>
            <person name="Aves S.J."/>
            <person name="Beiko R.G."/>
            <person name="Coutinho P."/>
            <person name="Dacks J.B."/>
            <person name="Durnford D.G."/>
            <person name="Fast N.M."/>
            <person name="Green B.R."/>
            <person name="Grisdale C.J."/>
            <person name="Hempel F."/>
            <person name="Henrissat B."/>
            <person name="Hoppner M.P."/>
            <person name="Ishida K."/>
            <person name="Kim E."/>
            <person name="Koreny L."/>
            <person name="Kroth P.G."/>
            <person name="Liu Y."/>
            <person name="Malik S.B."/>
            <person name="Maier U.G."/>
            <person name="McRose D."/>
            <person name="Mock T."/>
            <person name="Neilson J.A."/>
            <person name="Onodera N.T."/>
            <person name="Poole A.M."/>
            <person name="Pritham E.J."/>
            <person name="Richards T.A."/>
            <person name="Rocap G."/>
            <person name="Roy S.W."/>
            <person name="Sarai C."/>
            <person name="Schaack S."/>
            <person name="Shirato S."/>
            <person name="Slamovits C.H."/>
            <person name="Spencer D.F."/>
            <person name="Suzuki S."/>
            <person name="Worden A.Z."/>
            <person name="Zauner S."/>
            <person name="Barry K."/>
            <person name="Bell C."/>
            <person name="Bharti A.K."/>
            <person name="Crow J.A."/>
            <person name="Grimwood J."/>
            <person name="Kramer R."/>
            <person name="Lindquist E."/>
            <person name="Lucas S."/>
            <person name="Salamov A."/>
            <person name="McFadden G.I."/>
            <person name="Lane C.E."/>
            <person name="Keeling P.J."/>
            <person name="Gray M.W."/>
            <person name="Grigoriev I.V."/>
            <person name="Archibald J.M."/>
        </authorList>
    </citation>
    <scope>NUCLEOTIDE SEQUENCE</scope>
    <source>
        <strain evidence="7 9">CCMP2712</strain>
    </source>
</reference>
<reference evidence="9" key="2">
    <citation type="submission" date="2012-11" db="EMBL/GenBank/DDBJ databases">
        <authorList>
            <person name="Kuo A."/>
            <person name="Curtis B.A."/>
            <person name="Tanifuji G."/>
            <person name="Burki F."/>
            <person name="Gruber A."/>
            <person name="Irimia M."/>
            <person name="Maruyama S."/>
            <person name="Arias M.C."/>
            <person name="Ball S.G."/>
            <person name="Gile G.H."/>
            <person name="Hirakawa Y."/>
            <person name="Hopkins J.F."/>
            <person name="Rensing S.A."/>
            <person name="Schmutz J."/>
            <person name="Symeonidi A."/>
            <person name="Elias M."/>
            <person name="Eveleigh R.J."/>
            <person name="Herman E.K."/>
            <person name="Klute M.J."/>
            <person name="Nakayama T."/>
            <person name="Obornik M."/>
            <person name="Reyes-Prieto A."/>
            <person name="Armbrust E.V."/>
            <person name="Aves S.J."/>
            <person name="Beiko R.G."/>
            <person name="Coutinho P."/>
            <person name="Dacks J.B."/>
            <person name="Durnford D.G."/>
            <person name="Fast N.M."/>
            <person name="Green B.R."/>
            <person name="Grisdale C."/>
            <person name="Hempe F."/>
            <person name="Henrissat B."/>
            <person name="Hoppner M.P."/>
            <person name="Ishida K.-I."/>
            <person name="Kim E."/>
            <person name="Koreny L."/>
            <person name="Kroth P.G."/>
            <person name="Liu Y."/>
            <person name="Malik S.-B."/>
            <person name="Maier U.G."/>
            <person name="McRose D."/>
            <person name="Mock T."/>
            <person name="Neilson J.A."/>
            <person name="Onodera N.T."/>
            <person name="Poole A.M."/>
            <person name="Pritham E.J."/>
            <person name="Richards T.A."/>
            <person name="Rocap G."/>
            <person name="Roy S.W."/>
            <person name="Sarai C."/>
            <person name="Schaack S."/>
            <person name="Shirato S."/>
            <person name="Slamovits C.H."/>
            <person name="Spencer D.F."/>
            <person name="Suzuki S."/>
            <person name="Worden A.Z."/>
            <person name="Zauner S."/>
            <person name="Barry K."/>
            <person name="Bell C."/>
            <person name="Bharti A.K."/>
            <person name="Crow J.A."/>
            <person name="Grimwood J."/>
            <person name="Kramer R."/>
            <person name="Lindquist E."/>
            <person name="Lucas S."/>
            <person name="Salamov A."/>
            <person name="McFadden G.I."/>
            <person name="Lane C.E."/>
            <person name="Keeling P.J."/>
            <person name="Gray M.W."/>
            <person name="Grigoriev I.V."/>
            <person name="Archibald J.M."/>
        </authorList>
    </citation>
    <scope>NUCLEOTIDE SEQUENCE</scope>
    <source>
        <strain evidence="9">CCMP2712</strain>
    </source>
</reference>
<evidence type="ECO:0000313" key="8">
    <source>
        <dbReference type="EnsemblProtists" id="EKX52120"/>
    </source>
</evidence>
<feature type="non-terminal residue" evidence="7">
    <location>
        <position position="1"/>
    </location>
</feature>
<feature type="transmembrane region" description="Helical" evidence="5">
    <location>
        <begin position="73"/>
        <end position="91"/>
    </location>
</feature>
<dbReference type="PANTHER" id="PTHR11132">
    <property type="entry name" value="SOLUTE CARRIER FAMILY 35"/>
    <property type="match status" value="1"/>
</dbReference>
<keyword evidence="9" id="KW-1185">Reference proteome</keyword>
<feature type="transmembrane region" description="Helical" evidence="5">
    <location>
        <begin position="127"/>
        <end position="146"/>
    </location>
</feature>
<sequence>KTFSFAPPPEFDMSIAVQVVPVTFLYVGMLSMTNYCLRFVDVSFYQILRSLVIPLNILSSFVILGYLPRMRTLGCCLVVMLGFFLGSISELNFTYEGFFTGCLASLFMALYSTYVKKVLNLVNGSTWRLMHYTTILATIMTAPLVIVSGEYSNAVKNEHFYQRSFWAIMTASALFGFLINLAYFALIKHGSPLTTHISSCAKSALQAALGIAFYRNKVTGVNVLGIFLTLLGSAMY</sequence>
<dbReference type="InterPro" id="IPR037185">
    <property type="entry name" value="EmrE-like"/>
</dbReference>
<dbReference type="eggNOG" id="KOG1442">
    <property type="taxonomic scope" value="Eukaryota"/>
</dbReference>
<feature type="transmembrane region" description="Helical" evidence="5">
    <location>
        <begin position="12"/>
        <end position="32"/>
    </location>
</feature>
<dbReference type="RefSeq" id="XP_005839100.1">
    <property type="nucleotide sequence ID" value="XM_005839043.1"/>
</dbReference>
<evidence type="ECO:0000313" key="9">
    <source>
        <dbReference type="Proteomes" id="UP000011087"/>
    </source>
</evidence>
<dbReference type="InterPro" id="IPR050186">
    <property type="entry name" value="TPT_transporter"/>
</dbReference>
<keyword evidence="4 5" id="KW-0472">Membrane</keyword>
<dbReference type="SUPFAM" id="SSF103481">
    <property type="entry name" value="Multidrug resistance efflux transporter EmrE"/>
    <property type="match status" value="1"/>
</dbReference>
<dbReference type="OMA" id="WWTSNIV"/>
<proteinExistence type="predicted"/>
<evidence type="ECO:0000259" key="6">
    <source>
        <dbReference type="Pfam" id="PF03151"/>
    </source>
</evidence>
<dbReference type="EnsemblProtists" id="EKX52120">
    <property type="protein sequence ID" value="EKX52120"/>
    <property type="gene ID" value="GUITHDRAFT_47684"/>
</dbReference>
<keyword evidence="2 5" id="KW-0812">Transmembrane</keyword>
<evidence type="ECO:0000256" key="4">
    <source>
        <dbReference type="ARBA" id="ARBA00023136"/>
    </source>
</evidence>
<evidence type="ECO:0000313" key="7">
    <source>
        <dbReference type="EMBL" id="EKX52120.1"/>
    </source>
</evidence>
<evidence type="ECO:0000256" key="5">
    <source>
        <dbReference type="SAM" id="Phobius"/>
    </source>
</evidence>
<name>L1JV83_GUITC</name>